<gene>
    <name evidence="11" type="ORF">MUK42_31884</name>
</gene>
<evidence type="ECO:0000259" key="10">
    <source>
        <dbReference type="PROSITE" id="PS51017"/>
    </source>
</evidence>
<dbReference type="InterPro" id="IPR001789">
    <property type="entry name" value="Sig_transdc_resp-reg_receiver"/>
</dbReference>
<protein>
    <submittedName>
        <fullName evidence="11">Two-component response regulator-like</fullName>
    </submittedName>
</protein>
<comment type="similarity">
    <text evidence="2">Belongs to the ARR-like family.</text>
</comment>
<evidence type="ECO:0000256" key="8">
    <source>
        <dbReference type="SAM" id="MobiDB-lite"/>
    </source>
</evidence>
<keyword evidence="3" id="KW-0902">Two-component regulatory system</keyword>
<dbReference type="PANTHER" id="PTHR43874">
    <property type="entry name" value="TWO-COMPONENT RESPONSE REGULATOR"/>
    <property type="match status" value="1"/>
</dbReference>
<dbReference type="InterPro" id="IPR045279">
    <property type="entry name" value="ARR-like"/>
</dbReference>
<dbReference type="PANTHER" id="PTHR43874:SF146">
    <property type="entry name" value="TWO-COMPONENT RESPONSE REGULATOR-LIKE APRR9"/>
    <property type="match status" value="1"/>
</dbReference>
<dbReference type="GO" id="GO:0048511">
    <property type="term" value="P:rhythmic process"/>
    <property type="evidence" value="ECO:0007669"/>
    <property type="project" value="UniProtKB-KW"/>
</dbReference>
<feature type="domain" description="CCT" evidence="10">
    <location>
        <begin position="608"/>
        <end position="650"/>
    </location>
</feature>
<feature type="region of interest" description="Disordered" evidence="8">
    <location>
        <begin position="542"/>
        <end position="566"/>
    </location>
</feature>
<dbReference type="InterPro" id="IPR011006">
    <property type="entry name" value="CheY-like_superfamily"/>
</dbReference>
<keyword evidence="5 7" id="KW-0539">Nucleus</keyword>
<comment type="caution">
    <text evidence="6">Lacks conserved residue(s) required for the propagation of feature annotation.</text>
</comment>
<feature type="compositionally biased region" description="Polar residues" evidence="8">
    <location>
        <begin position="544"/>
        <end position="566"/>
    </location>
</feature>
<dbReference type="EMBL" id="CP097506">
    <property type="protein sequence ID" value="URD95004.1"/>
    <property type="molecule type" value="Genomic_DNA"/>
</dbReference>
<sequence>MGAKEERERTGEEEAEAVVAGEGVAEEEEMILPNMPVRVLLVEGDDSTRQIIAALLRRCGYRVAASSSDGLKAWKILREKPQSIDLVLTEVDLPSVSGYGLLSMIMDHETCRNIPVIMMSSHDSVSIVFKCMLKGAADFLIKPIRKNELRNLWQHVWRRQIASGQSGVHEIQDKCDAKHKLKAHSRKGGHSTEHIAVMQTYKECSEQGSDAQYKECSDAQSSCARSDVATDIKHNHLELKQRKAVEASVNMNDGEDLQFYNATFYNENAANAARKNVDVIQKECMDSNNITNEKDGQKCYNDITSIIRVIHNQQKGTLQSRGRNTIQCGSSDMAIQDIDVIHKSCPTPYLELSLKRCERIFPEKHDCDEINVWNHSNSSAFSLYNSRTVMPASLNSGSKGNDPNCTEHSKYQGSTINMEETTLETVEHSVQDGMTVQCNPLQVFPFTLPVGSMPLGSEYDTVMQHMIYTESGHQFWSTSPSAWLKTTAETNSSHQPTQEDQDSVEGGITDGKNTRSSSYHYAREQEEHMEVDKQRHILSAAGESGSSSICNGGRSQPNSSASGGVLSGTTGHTFATNIFRPITVRVNDEVKLACEGTKATDGGSMSQREMALNKFRLKRKERCFEKKVRYHARKLLAEQRPRVKGQFVRQARLNPQPTFAGAFQSDPAAW</sequence>
<dbReference type="GO" id="GO:0005634">
    <property type="term" value="C:nucleus"/>
    <property type="evidence" value="ECO:0007669"/>
    <property type="project" value="UniProtKB-SubCell"/>
</dbReference>
<dbReference type="PROSITE" id="PS50110">
    <property type="entry name" value="RESPONSE_REGULATORY"/>
    <property type="match status" value="1"/>
</dbReference>
<evidence type="ECO:0000256" key="4">
    <source>
        <dbReference type="ARBA" id="ARBA00023108"/>
    </source>
</evidence>
<dbReference type="InterPro" id="IPR010402">
    <property type="entry name" value="CCT_domain"/>
</dbReference>
<evidence type="ECO:0000313" key="12">
    <source>
        <dbReference type="Proteomes" id="UP001055439"/>
    </source>
</evidence>
<dbReference type="GO" id="GO:0000160">
    <property type="term" value="P:phosphorelay signal transduction system"/>
    <property type="evidence" value="ECO:0007669"/>
    <property type="project" value="UniProtKB-KW"/>
</dbReference>
<dbReference type="CDD" id="cd17582">
    <property type="entry name" value="psREC_PRR"/>
    <property type="match status" value="1"/>
</dbReference>
<evidence type="ECO:0000256" key="6">
    <source>
        <dbReference type="PROSITE-ProRule" id="PRU00169"/>
    </source>
</evidence>
<evidence type="ECO:0000256" key="7">
    <source>
        <dbReference type="PROSITE-ProRule" id="PRU00357"/>
    </source>
</evidence>
<dbReference type="Proteomes" id="UP001055439">
    <property type="component" value="Chromosome 4"/>
</dbReference>
<organism evidence="11 12">
    <name type="scientific">Musa troglodytarum</name>
    <name type="common">fe'i banana</name>
    <dbReference type="NCBI Taxonomy" id="320322"/>
    <lineage>
        <taxon>Eukaryota</taxon>
        <taxon>Viridiplantae</taxon>
        <taxon>Streptophyta</taxon>
        <taxon>Embryophyta</taxon>
        <taxon>Tracheophyta</taxon>
        <taxon>Spermatophyta</taxon>
        <taxon>Magnoliopsida</taxon>
        <taxon>Liliopsida</taxon>
        <taxon>Zingiberales</taxon>
        <taxon>Musaceae</taxon>
        <taxon>Musa</taxon>
    </lineage>
</organism>
<dbReference type="OrthoDB" id="60033at2759"/>
<name>A0A9E7FFJ2_9LILI</name>
<evidence type="ECO:0000256" key="5">
    <source>
        <dbReference type="ARBA" id="ARBA00023242"/>
    </source>
</evidence>
<evidence type="ECO:0000256" key="2">
    <source>
        <dbReference type="ARBA" id="ARBA00010330"/>
    </source>
</evidence>
<dbReference type="PROSITE" id="PS51017">
    <property type="entry name" value="CCT"/>
    <property type="match status" value="1"/>
</dbReference>
<proteinExistence type="inferred from homology"/>
<feature type="domain" description="Response regulatory" evidence="9">
    <location>
        <begin position="38"/>
        <end position="157"/>
    </location>
</feature>
<evidence type="ECO:0000256" key="3">
    <source>
        <dbReference type="ARBA" id="ARBA00023012"/>
    </source>
</evidence>
<accession>A0A9E7FFJ2</accession>
<keyword evidence="4" id="KW-0090">Biological rhythms</keyword>
<evidence type="ECO:0000259" key="9">
    <source>
        <dbReference type="PROSITE" id="PS50110"/>
    </source>
</evidence>
<dbReference type="SMART" id="SM00448">
    <property type="entry name" value="REC"/>
    <property type="match status" value="1"/>
</dbReference>
<keyword evidence="12" id="KW-1185">Reference proteome</keyword>
<evidence type="ECO:0000256" key="1">
    <source>
        <dbReference type="ARBA" id="ARBA00004123"/>
    </source>
</evidence>
<evidence type="ECO:0000313" key="11">
    <source>
        <dbReference type="EMBL" id="URD95004.1"/>
    </source>
</evidence>
<feature type="region of interest" description="Disordered" evidence="8">
    <location>
        <begin position="486"/>
        <end position="517"/>
    </location>
</feature>
<dbReference type="Pfam" id="PF00072">
    <property type="entry name" value="Response_reg"/>
    <property type="match status" value="1"/>
</dbReference>
<dbReference type="Gene3D" id="3.40.50.2300">
    <property type="match status" value="1"/>
</dbReference>
<dbReference type="GO" id="GO:0009736">
    <property type="term" value="P:cytokinin-activated signaling pathway"/>
    <property type="evidence" value="ECO:0007669"/>
    <property type="project" value="InterPro"/>
</dbReference>
<dbReference type="AlphaFoldDB" id="A0A9E7FFJ2"/>
<feature type="compositionally biased region" description="Polar residues" evidence="8">
    <location>
        <begin position="487"/>
        <end position="498"/>
    </location>
</feature>
<dbReference type="Pfam" id="PF06203">
    <property type="entry name" value="CCT"/>
    <property type="match status" value="1"/>
</dbReference>
<comment type="subcellular location">
    <subcellularLocation>
        <location evidence="1 7">Nucleus</location>
    </subcellularLocation>
</comment>
<reference evidence="11" key="1">
    <citation type="submission" date="2022-05" db="EMBL/GenBank/DDBJ databases">
        <title>The Musa troglodytarum L. genome provides insights into the mechanism of non-climacteric behaviour and enrichment of carotenoids.</title>
        <authorList>
            <person name="Wang J."/>
        </authorList>
    </citation>
    <scope>NUCLEOTIDE SEQUENCE</scope>
    <source>
        <tissue evidence="11">Leaf</tissue>
    </source>
</reference>
<dbReference type="SUPFAM" id="SSF52172">
    <property type="entry name" value="CheY-like"/>
    <property type="match status" value="1"/>
</dbReference>